<dbReference type="Pfam" id="PF17921">
    <property type="entry name" value="Integrase_H2C2"/>
    <property type="match status" value="1"/>
</dbReference>
<evidence type="ECO:0000259" key="2">
    <source>
        <dbReference type="Pfam" id="PF17921"/>
    </source>
</evidence>
<keyword evidence="4" id="KW-1185">Reference proteome</keyword>
<dbReference type="Gene3D" id="3.30.70.270">
    <property type="match status" value="1"/>
</dbReference>
<proteinExistence type="predicted"/>
<dbReference type="InterPro" id="IPR032567">
    <property type="entry name" value="RTL1-rel"/>
</dbReference>
<dbReference type="Gene3D" id="3.10.10.10">
    <property type="entry name" value="HIV Type 1 Reverse Transcriptase, subunit A, domain 1"/>
    <property type="match status" value="1"/>
</dbReference>
<dbReference type="AlphaFoldDB" id="A0A1Y1IPI9"/>
<dbReference type="STRING" id="105231.A0A1Y1IPI9"/>
<dbReference type="OrthoDB" id="2431547at2759"/>
<dbReference type="EMBL" id="DF238007">
    <property type="protein sequence ID" value="GAQ92573.1"/>
    <property type="molecule type" value="Genomic_DNA"/>
</dbReference>
<dbReference type="SUPFAM" id="SSF56672">
    <property type="entry name" value="DNA/RNA polymerases"/>
    <property type="match status" value="1"/>
</dbReference>
<evidence type="ECO:0000256" key="1">
    <source>
        <dbReference type="SAM" id="MobiDB-lite"/>
    </source>
</evidence>
<feature type="domain" description="Integrase zinc-binding" evidence="2">
    <location>
        <begin position="134"/>
        <end position="169"/>
    </location>
</feature>
<accession>A0A1Y1IPI9</accession>
<dbReference type="InterPro" id="IPR041588">
    <property type="entry name" value="Integrase_H2C2"/>
</dbReference>
<dbReference type="CDD" id="cd01647">
    <property type="entry name" value="RT_LTR"/>
    <property type="match status" value="1"/>
</dbReference>
<evidence type="ECO:0000313" key="3">
    <source>
        <dbReference type="EMBL" id="GAQ92573.1"/>
    </source>
</evidence>
<name>A0A1Y1IPI9_KLENI</name>
<evidence type="ECO:0000313" key="4">
    <source>
        <dbReference type="Proteomes" id="UP000054558"/>
    </source>
</evidence>
<dbReference type="PANTHER" id="PTHR15503:SF22">
    <property type="entry name" value="TRANSPOSON TY3-I GAG POLYPROTEIN"/>
    <property type="match status" value="1"/>
</dbReference>
<dbReference type="OMA" id="QICETQA"/>
<dbReference type="Proteomes" id="UP000054558">
    <property type="component" value="Unassembled WGS sequence"/>
</dbReference>
<feature type="region of interest" description="Disordered" evidence="1">
    <location>
        <begin position="164"/>
        <end position="184"/>
    </location>
</feature>
<dbReference type="PANTHER" id="PTHR15503">
    <property type="entry name" value="LDOC1 RELATED"/>
    <property type="match status" value="1"/>
</dbReference>
<organism evidence="3 4">
    <name type="scientific">Klebsormidium nitens</name>
    <name type="common">Green alga</name>
    <name type="synonym">Ulothrix nitens</name>
    <dbReference type="NCBI Taxonomy" id="105231"/>
    <lineage>
        <taxon>Eukaryota</taxon>
        <taxon>Viridiplantae</taxon>
        <taxon>Streptophyta</taxon>
        <taxon>Klebsormidiophyceae</taxon>
        <taxon>Klebsormidiales</taxon>
        <taxon>Klebsormidiaceae</taxon>
        <taxon>Klebsormidium</taxon>
    </lineage>
</organism>
<sequence length="184" mass="21436">MPFRIETQPGATPVNRPIYRLSPSELEELRRTPDDLLAKGFIRPSNSPWGAPVLFAPKKDGGLRFCIDYRGLNKQTVKNAYPLPRADDLIDQLHDAKFFSKIDLRSEEHERLLREVFTRLRKHTLYAKESKCMDKTEEVTTRNFYWPDLQADVRRYIRSCDACQRNKPSNRRPGGLLQPIPIPQ</sequence>
<dbReference type="InterPro" id="IPR043502">
    <property type="entry name" value="DNA/RNA_pol_sf"/>
</dbReference>
<protein>
    <recommendedName>
        <fullName evidence="2">Integrase zinc-binding domain-containing protein</fullName>
    </recommendedName>
</protein>
<reference evidence="3 4" key="1">
    <citation type="journal article" date="2014" name="Nat. Commun.">
        <title>Klebsormidium flaccidum genome reveals primary factors for plant terrestrial adaptation.</title>
        <authorList>
            <person name="Hori K."/>
            <person name="Maruyama F."/>
            <person name="Fujisawa T."/>
            <person name="Togashi T."/>
            <person name="Yamamoto N."/>
            <person name="Seo M."/>
            <person name="Sato S."/>
            <person name="Yamada T."/>
            <person name="Mori H."/>
            <person name="Tajima N."/>
            <person name="Moriyama T."/>
            <person name="Ikeuchi M."/>
            <person name="Watanabe M."/>
            <person name="Wada H."/>
            <person name="Kobayashi K."/>
            <person name="Saito M."/>
            <person name="Masuda T."/>
            <person name="Sasaki-Sekimoto Y."/>
            <person name="Mashiguchi K."/>
            <person name="Awai K."/>
            <person name="Shimojima M."/>
            <person name="Masuda S."/>
            <person name="Iwai M."/>
            <person name="Nobusawa T."/>
            <person name="Narise T."/>
            <person name="Kondo S."/>
            <person name="Saito H."/>
            <person name="Sato R."/>
            <person name="Murakawa M."/>
            <person name="Ihara Y."/>
            <person name="Oshima-Yamada Y."/>
            <person name="Ohtaka K."/>
            <person name="Satoh M."/>
            <person name="Sonobe K."/>
            <person name="Ishii M."/>
            <person name="Ohtani R."/>
            <person name="Kanamori-Sato M."/>
            <person name="Honoki R."/>
            <person name="Miyazaki D."/>
            <person name="Mochizuki H."/>
            <person name="Umetsu J."/>
            <person name="Higashi K."/>
            <person name="Shibata D."/>
            <person name="Kamiya Y."/>
            <person name="Sato N."/>
            <person name="Nakamura Y."/>
            <person name="Tabata S."/>
            <person name="Ida S."/>
            <person name="Kurokawa K."/>
            <person name="Ohta H."/>
        </authorList>
    </citation>
    <scope>NUCLEOTIDE SEQUENCE [LARGE SCALE GENOMIC DNA]</scope>
    <source>
        <strain evidence="3 4">NIES-2285</strain>
    </source>
</reference>
<feature type="non-terminal residue" evidence="3">
    <location>
        <position position="184"/>
    </location>
</feature>
<gene>
    <name evidence="3" type="ORF">KFL_010580010</name>
</gene>
<dbReference type="InterPro" id="IPR043128">
    <property type="entry name" value="Rev_trsase/Diguanyl_cyclase"/>
</dbReference>